<name>A0A7J3XYJ4_9CREN</name>
<feature type="binding site" evidence="2">
    <location>
        <position position="23"/>
    </location>
    <ligand>
        <name>Zn(2+)</name>
        <dbReference type="ChEBI" id="CHEBI:29105"/>
        <label>1</label>
    </ligand>
</feature>
<feature type="binding site" evidence="2">
    <location>
        <position position="7"/>
    </location>
    <ligand>
        <name>Zn(2+)</name>
        <dbReference type="ChEBI" id="CHEBI:29105"/>
        <label>1</label>
    </ligand>
</feature>
<dbReference type="Pfam" id="PF01171">
    <property type="entry name" value="ATP_bind_3"/>
    <property type="match status" value="1"/>
</dbReference>
<keyword evidence="2" id="KW-0479">Metal-binding</keyword>
<dbReference type="SUPFAM" id="SSF52402">
    <property type="entry name" value="Adenine nucleotide alpha hydrolases-like"/>
    <property type="match status" value="1"/>
</dbReference>
<dbReference type="Gene3D" id="3.40.50.620">
    <property type="entry name" value="HUPs"/>
    <property type="match status" value="1"/>
</dbReference>
<feature type="binding site" evidence="2">
    <location>
        <position position="292"/>
    </location>
    <ligand>
        <name>Zn(2+)</name>
        <dbReference type="ChEBI" id="CHEBI:29105"/>
        <label>2</label>
    </ligand>
</feature>
<evidence type="ECO:0000259" key="3">
    <source>
        <dbReference type="Pfam" id="PF01171"/>
    </source>
</evidence>
<feature type="binding site" evidence="2">
    <location>
        <position position="277"/>
    </location>
    <ligand>
        <name>Zn(2+)</name>
        <dbReference type="ChEBI" id="CHEBI:29105"/>
        <label>2</label>
    </ligand>
</feature>
<keyword evidence="2" id="KW-0862">Zinc</keyword>
<dbReference type="InterPro" id="IPR054306">
    <property type="entry name" value="TtuA-like_LIM_N"/>
</dbReference>
<dbReference type="InterPro" id="IPR035107">
    <property type="entry name" value="tRNA_thiolation_TtcA_Ctu1"/>
</dbReference>
<feature type="domain" description="tRNA(Ile)-lysidine/2-thiocytidine synthase N-terminal" evidence="3">
    <location>
        <begin position="51"/>
        <end position="222"/>
    </location>
</feature>
<dbReference type="GO" id="GO:0002143">
    <property type="term" value="P:tRNA wobble position uridine thiolation"/>
    <property type="evidence" value="ECO:0007669"/>
    <property type="project" value="TreeGrafter"/>
</dbReference>
<dbReference type="GO" id="GO:0046872">
    <property type="term" value="F:metal ion binding"/>
    <property type="evidence" value="ECO:0007669"/>
    <property type="project" value="UniProtKB-KW"/>
</dbReference>
<dbReference type="GO" id="GO:0002144">
    <property type="term" value="C:cytosolic tRNA wobble base thiouridylase complex"/>
    <property type="evidence" value="ECO:0007669"/>
    <property type="project" value="TreeGrafter"/>
</dbReference>
<dbReference type="InterPro" id="IPR014729">
    <property type="entry name" value="Rossmann-like_a/b/a_fold"/>
</dbReference>
<feature type="binding site" evidence="2">
    <location>
        <position position="280"/>
    </location>
    <ligand>
        <name>Zn(2+)</name>
        <dbReference type="ChEBI" id="CHEBI:29105"/>
        <label>2</label>
    </ligand>
</feature>
<dbReference type="GO" id="GO:0016740">
    <property type="term" value="F:transferase activity"/>
    <property type="evidence" value="ECO:0007669"/>
    <property type="project" value="UniProtKB-KW"/>
</dbReference>
<dbReference type="PANTHER" id="PTHR11807">
    <property type="entry name" value="ATPASES OF THE PP SUPERFAMILY-RELATED"/>
    <property type="match status" value="1"/>
</dbReference>
<dbReference type="AlphaFoldDB" id="A0A7J3XYJ4"/>
<evidence type="ECO:0000256" key="2">
    <source>
        <dbReference type="PIRSR" id="PIRSR004976-50"/>
    </source>
</evidence>
<gene>
    <name evidence="5" type="ORF">ENM60_02555</name>
</gene>
<comment type="caution">
    <text evidence="5">The sequence shown here is derived from an EMBL/GenBank/DDBJ whole genome shotgun (WGS) entry which is preliminary data.</text>
</comment>
<dbReference type="GO" id="GO:0000049">
    <property type="term" value="F:tRNA binding"/>
    <property type="evidence" value="ECO:0007669"/>
    <property type="project" value="TreeGrafter"/>
</dbReference>
<organism evidence="5">
    <name type="scientific">Thermogladius calderae</name>
    <dbReference type="NCBI Taxonomy" id="1200300"/>
    <lineage>
        <taxon>Archaea</taxon>
        <taxon>Thermoproteota</taxon>
        <taxon>Thermoprotei</taxon>
        <taxon>Desulfurococcales</taxon>
        <taxon>Desulfurococcaceae</taxon>
        <taxon>Thermogladius</taxon>
    </lineage>
</organism>
<keyword evidence="1" id="KW-0808">Transferase</keyword>
<reference evidence="5" key="1">
    <citation type="journal article" date="2020" name="mSystems">
        <title>Genome- and Community-Level Interaction Insights into Carbon Utilization and Element Cycling Functions of Hydrothermarchaeota in Hydrothermal Sediment.</title>
        <authorList>
            <person name="Zhou Z."/>
            <person name="Liu Y."/>
            <person name="Xu W."/>
            <person name="Pan J."/>
            <person name="Luo Z.H."/>
            <person name="Li M."/>
        </authorList>
    </citation>
    <scope>NUCLEOTIDE SEQUENCE [LARGE SCALE GENOMIC DNA]</scope>
    <source>
        <strain evidence="5">SpSt-110</strain>
    </source>
</reference>
<sequence>MVKCHFCEREAMVRLPYARLNLCERHFEEYLLRKLERSIARYGMFKKGERVVVGVSGGKDSIVLADLLSKLGWARLLLVHVDLGIGEYSRRSSEVVRRFSVERGLDYFIVRLLDYNTSIPELASTLRSRSPCSVCGAVKRYILNAVSLDLGFDAVATAHHGDDISVYILKSFLTQDYDQLYKISPVNPEIKGLAARRVKPFYEFYEFEIENFAKTKNLTYVSEKCPFKYVGWLERIIRDLLEKAEEEAPGFKISLLRSHARRVLAVEGKSAEKAKACASCGLISEGPECSFCRITRRALGYPLGLQLRRSIVNSVGFNIRTVGRQA</sequence>
<evidence type="ECO:0000259" key="4">
    <source>
        <dbReference type="Pfam" id="PF22082"/>
    </source>
</evidence>
<dbReference type="PANTHER" id="PTHR11807:SF27">
    <property type="entry name" value="TRNA-5-METHYLURIDINE(54) 2-SULFURTRANSFERASE"/>
    <property type="match status" value="1"/>
</dbReference>
<dbReference type="PIRSF" id="PIRSF004976">
    <property type="entry name" value="ATPase_YdaO"/>
    <property type="match status" value="1"/>
</dbReference>
<dbReference type="Pfam" id="PF22082">
    <property type="entry name" value="TtuA_LIM_N"/>
    <property type="match status" value="1"/>
</dbReference>
<feature type="binding site" evidence="2">
    <location>
        <position position="289"/>
    </location>
    <ligand>
        <name>Zn(2+)</name>
        <dbReference type="ChEBI" id="CHEBI:29105"/>
        <label>2</label>
    </ligand>
</feature>
<dbReference type="EMBL" id="DRYK01000035">
    <property type="protein sequence ID" value="HHP67661.1"/>
    <property type="molecule type" value="Genomic_DNA"/>
</dbReference>
<feature type="domain" description="2-thiouridine synthetase TtuA-like N-terminal LIM" evidence="4">
    <location>
        <begin position="3"/>
        <end position="27"/>
    </location>
</feature>
<proteinExistence type="predicted"/>
<accession>A0A7J3XYJ4</accession>
<evidence type="ECO:0000256" key="1">
    <source>
        <dbReference type="ARBA" id="ARBA00022679"/>
    </source>
</evidence>
<feature type="binding site" evidence="2">
    <location>
        <position position="26"/>
    </location>
    <ligand>
        <name>Zn(2+)</name>
        <dbReference type="ChEBI" id="CHEBI:29105"/>
        <label>1</label>
    </ligand>
</feature>
<evidence type="ECO:0000313" key="5">
    <source>
        <dbReference type="EMBL" id="HHP67661.1"/>
    </source>
</evidence>
<feature type="binding site" evidence="2">
    <location>
        <position position="4"/>
    </location>
    <ligand>
        <name>Zn(2+)</name>
        <dbReference type="ChEBI" id="CHEBI:29105"/>
        <label>1</label>
    </ligand>
</feature>
<protein>
    <submittedName>
        <fullName evidence="5">TIGR00269 family protein</fullName>
    </submittedName>
</protein>
<dbReference type="InterPro" id="IPR011063">
    <property type="entry name" value="TilS/TtcA_N"/>
</dbReference>